<feature type="transmembrane region" description="Helical" evidence="7">
    <location>
        <begin position="54"/>
        <end position="74"/>
    </location>
</feature>
<dbReference type="InterPro" id="IPR001594">
    <property type="entry name" value="Palmitoyltrfase_DHHC"/>
</dbReference>
<proteinExistence type="inferred from homology"/>
<keyword evidence="10" id="KW-1185">Reference proteome</keyword>
<evidence type="ECO:0000256" key="5">
    <source>
        <dbReference type="ARBA" id="ARBA00023136"/>
    </source>
</evidence>
<evidence type="ECO:0000256" key="6">
    <source>
        <dbReference type="ARBA" id="ARBA00023315"/>
    </source>
</evidence>
<evidence type="ECO:0000256" key="4">
    <source>
        <dbReference type="ARBA" id="ARBA00022989"/>
    </source>
</evidence>
<reference evidence="10" key="1">
    <citation type="submission" date="2018-01" db="EMBL/GenBank/DDBJ databases">
        <authorList>
            <person name="Alioto T."/>
            <person name="Alioto T."/>
        </authorList>
    </citation>
    <scope>NUCLEOTIDE SEQUENCE [LARGE SCALE GENOMIC DNA]</scope>
</reference>
<feature type="transmembrane region" description="Helical" evidence="7">
    <location>
        <begin position="208"/>
        <end position="229"/>
    </location>
</feature>
<keyword evidence="6 7" id="KW-0012">Acyltransferase</keyword>
<name>A0A3B0J5D3_DROGU</name>
<feature type="transmembrane region" description="Helical" evidence="7">
    <location>
        <begin position="86"/>
        <end position="108"/>
    </location>
</feature>
<dbReference type="PANTHER" id="PTHR12246">
    <property type="entry name" value="PALMITOYLTRANSFERASE ZDHHC16"/>
    <property type="match status" value="1"/>
</dbReference>
<organism evidence="9 10">
    <name type="scientific">Drosophila guanche</name>
    <name type="common">Fruit fly</name>
    <dbReference type="NCBI Taxonomy" id="7266"/>
    <lineage>
        <taxon>Eukaryota</taxon>
        <taxon>Metazoa</taxon>
        <taxon>Ecdysozoa</taxon>
        <taxon>Arthropoda</taxon>
        <taxon>Hexapoda</taxon>
        <taxon>Insecta</taxon>
        <taxon>Pterygota</taxon>
        <taxon>Neoptera</taxon>
        <taxon>Endopterygota</taxon>
        <taxon>Diptera</taxon>
        <taxon>Brachycera</taxon>
        <taxon>Muscomorpha</taxon>
        <taxon>Ephydroidea</taxon>
        <taxon>Drosophilidae</taxon>
        <taxon>Drosophila</taxon>
        <taxon>Sophophora</taxon>
    </lineage>
</organism>
<comment type="subcellular location">
    <subcellularLocation>
        <location evidence="1">Membrane</location>
        <topology evidence="1">Multi-pass membrane protein</topology>
    </subcellularLocation>
</comment>
<evidence type="ECO:0000313" key="9">
    <source>
        <dbReference type="EMBL" id="SPP74943.1"/>
    </source>
</evidence>
<keyword evidence="3 7" id="KW-0812">Transmembrane</keyword>
<dbReference type="PROSITE" id="PS50216">
    <property type="entry name" value="DHHC"/>
    <property type="match status" value="1"/>
</dbReference>
<comment type="similarity">
    <text evidence="7">Belongs to the DHHC palmitoyltransferase family.</text>
</comment>
<dbReference type="AlphaFoldDB" id="A0A3B0J5D3"/>
<evidence type="ECO:0000256" key="7">
    <source>
        <dbReference type="RuleBase" id="RU079119"/>
    </source>
</evidence>
<evidence type="ECO:0000256" key="2">
    <source>
        <dbReference type="ARBA" id="ARBA00022679"/>
    </source>
</evidence>
<protein>
    <recommendedName>
        <fullName evidence="7">Palmitoyltransferase</fullName>
        <ecNumber evidence="7">2.3.1.225</ecNumber>
    </recommendedName>
</protein>
<dbReference type="OrthoDB" id="9909019at2759"/>
<comment type="catalytic activity">
    <reaction evidence="7">
        <text>L-cysteinyl-[protein] + hexadecanoyl-CoA = S-hexadecanoyl-L-cysteinyl-[protein] + CoA</text>
        <dbReference type="Rhea" id="RHEA:36683"/>
        <dbReference type="Rhea" id="RHEA-COMP:10131"/>
        <dbReference type="Rhea" id="RHEA-COMP:11032"/>
        <dbReference type="ChEBI" id="CHEBI:29950"/>
        <dbReference type="ChEBI" id="CHEBI:57287"/>
        <dbReference type="ChEBI" id="CHEBI:57379"/>
        <dbReference type="ChEBI" id="CHEBI:74151"/>
        <dbReference type="EC" id="2.3.1.225"/>
    </reaction>
</comment>
<dbReference type="GO" id="GO:0019706">
    <property type="term" value="F:protein-cysteine S-palmitoyltransferase activity"/>
    <property type="evidence" value="ECO:0007669"/>
    <property type="project" value="UniProtKB-EC"/>
</dbReference>
<dbReference type="EMBL" id="OUUW01000001">
    <property type="protein sequence ID" value="SPP74943.1"/>
    <property type="molecule type" value="Genomic_DNA"/>
</dbReference>
<evidence type="ECO:0000313" key="10">
    <source>
        <dbReference type="Proteomes" id="UP000268350"/>
    </source>
</evidence>
<dbReference type="GO" id="GO:0016020">
    <property type="term" value="C:membrane"/>
    <property type="evidence" value="ECO:0007669"/>
    <property type="project" value="UniProtKB-SubCell"/>
</dbReference>
<dbReference type="STRING" id="7266.A0A3B0J5D3"/>
<dbReference type="Pfam" id="PF01529">
    <property type="entry name" value="DHHC"/>
    <property type="match status" value="1"/>
</dbReference>
<dbReference type="Proteomes" id="UP000268350">
    <property type="component" value="Unassembled WGS sequence"/>
</dbReference>
<comment type="domain">
    <text evidence="7">The DHHC domain is required for palmitoyltransferase activity.</text>
</comment>
<gene>
    <name evidence="9" type="ORF">DGUA_6G002656</name>
</gene>
<evidence type="ECO:0000259" key="8">
    <source>
        <dbReference type="Pfam" id="PF01529"/>
    </source>
</evidence>
<keyword evidence="5 7" id="KW-0472">Membrane</keyword>
<accession>A0A3B0J5D3</accession>
<keyword evidence="4 7" id="KW-1133">Transmembrane helix</keyword>
<feature type="domain" description="Palmitoyltransferase DHHC" evidence="8">
    <location>
        <begin position="164"/>
        <end position="283"/>
    </location>
</feature>
<dbReference type="EC" id="2.3.1.225" evidence="7"/>
<evidence type="ECO:0000256" key="1">
    <source>
        <dbReference type="ARBA" id="ARBA00004141"/>
    </source>
</evidence>
<sequence>MSRRMIDNPSGVLQTNPVPIVAQLAMEYLTENSEDEYRQRRSGSATCCSAFDSFLRWIPVIFIGAVLVYSYYVYVWHLCLHKMPNAALMGALLLWYHLLLLMFLWTYWRTLRTKCRPIPDEWSIPEADWVRLQRADGLEERRSILAAIGRALPITVCDQNGVVRYCVHCRLIKPDRAHHCRICGCCILKMDHHCPWVNNCVNFHNYKFFLLFLAYSSLYCLDILVTLMLDLHQAWGIDFDNVDMDSLLTIIPMIFALIFTTAALIMLGMHIYFVLLNRTTMESAYSPTFCAGGRTRKAFDLGCCENLREVFGDRWYLWPLPIYSSRGDGLTFSTSYESRDGSISSTAV</sequence>
<keyword evidence="2 7" id="KW-0808">Transferase</keyword>
<feature type="transmembrane region" description="Helical" evidence="7">
    <location>
        <begin position="249"/>
        <end position="275"/>
    </location>
</feature>
<evidence type="ECO:0000256" key="3">
    <source>
        <dbReference type="ARBA" id="ARBA00022692"/>
    </source>
</evidence>
<dbReference type="InterPro" id="IPR039859">
    <property type="entry name" value="PFA4/ZDH16/20/ERF2-like"/>
</dbReference>